<evidence type="ECO:0000256" key="11">
    <source>
        <dbReference type="ARBA" id="ARBA00023128"/>
    </source>
</evidence>
<dbReference type="InterPro" id="IPR023426">
    <property type="entry name" value="Flap_endonuc"/>
</dbReference>
<feature type="coiled-coil region" evidence="16">
    <location>
        <begin position="97"/>
        <end position="143"/>
    </location>
</feature>
<dbReference type="GO" id="GO:0005739">
    <property type="term" value="C:mitochondrion"/>
    <property type="evidence" value="ECO:0007669"/>
    <property type="project" value="UniProtKB-SubCell"/>
</dbReference>
<keyword evidence="11 15" id="KW-0496">Mitochondrion</keyword>
<dbReference type="FunFam" id="3.40.50.1010:FF:000003">
    <property type="entry name" value="Flap endonuclease 1"/>
    <property type="match status" value="1"/>
</dbReference>
<sequence>MGILGLSKLIADIAPSAIKEQELKHYFGRKVAIDASMCLYQFLIAVRSEGAQLTSVNGETTSHLMGTFYRTIRLVEQGIKPVYVFDGKPPNLKGGELAKRAERRDETQKLLQAAEEAGNAEDIEKFNRRLVKVTKEHAEEAKQLLQLMGIPYIDAPCEAEAQCAALVKAGKVFATATEDMDALTFGCNILLRRLTFSEARKMPVQEFHFDKVLEDLGLNHDEFIDLCIMLGCDYTSSIKGVGPKRAIELIKTHRSLEKIIENLDTKKFSIPEDWNYKEARLLFQEPEVTDPETIDLKWTEPNEEGLVKYLCGDKQFNEERVRNGAKKLYKARNTSTQGRLDTFFKVLPNPNPPKRKAEDTKGAAKKNKKGTTGKPRGRQPK</sequence>
<dbReference type="Proteomes" id="UP000515164">
    <property type="component" value="Unplaced"/>
</dbReference>
<keyword evidence="12 15" id="KW-0234">DNA repair</keyword>
<evidence type="ECO:0000256" key="4">
    <source>
        <dbReference type="ARBA" id="ARBA00022722"/>
    </source>
</evidence>
<gene>
    <name evidence="21" type="primary">LOC117210547</name>
    <name evidence="15" type="synonym">Fen1</name>
</gene>
<evidence type="ECO:0000256" key="10">
    <source>
        <dbReference type="ARBA" id="ARBA00022842"/>
    </source>
</evidence>
<evidence type="ECO:0000256" key="9">
    <source>
        <dbReference type="ARBA" id="ARBA00022839"/>
    </source>
</evidence>
<keyword evidence="20" id="KW-1185">Reference proteome</keyword>
<dbReference type="PANTHER" id="PTHR11081:SF9">
    <property type="entry name" value="FLAP ENDONUCLEASE 1"/>
    <property type="match status" value="1"/>
</dbReference>
<dbReference type="SUPFAM" id="SSF88723">
    <property type="entry name" value="PIN domain-like"/>
    <property type="match status" value="1"/>
</dbReference>
<dbReference type="InterPro" id="IPR006086">
    <property type="entry name" value="XPG-I_dom"/>
</dbReference>
<dbReference type="GO" id="GO:0005654">
    <property type="term" value="C:nucleoplasm"/>
    <property type="evidence" value="ECO:0007669"/>
    <property type="project" value="UniProtKB-SubCell"/>
</dbReference>
<organism evidence="20 21">
    <name type="scientific">Bombus bifarius</name>
    <dbReference type="NCBI Taxonomy" id="103933"/>
    <lineage>
        <taxon>Eukaryota</taxon>
        <taxon>Metazoa</taxon>
        <taxon>Ecdysozoa</taxon>
        <taxon>Arthropoda</taxon>
        <taxon>Hexapoda</taxon>
        <taxon>Insecta</taxon>
        <taxon>Pterygota</taxon>
        <taxon>Neoptera</taxon>
        <taxon>Endopterygota</taxon>
        <taxon>Hymenoptera</taxon>
        <taxon>Apocrita</taxon>
        <taxon>Aculeata</taxon>
        <taxon>Apoidea</taxon>
        <taxon>Anthophila</taxon>
        <taxon>Apidae</taxon>
        <taxon>Bombus</taxon>
        <taxon>Pyrobombus</taxon>
    </lineage>
</organism>
<feature type="domain" description="XPG-I" evidence="18">
    <location>
        <begin position="146"/>
        <end position="218"/>
    </location>
</feature>
<evidence type="ECO:0000256" key="13">
    <source>
        <dbReference type="ARBA" id="ARBA00023242"/>
    </source>
</evidence>
<dbReference type="GO" id="GO:0004523">
    <property type="term" value="F:RNA-DNA hybrid ribonuclease activity"/>
    <property type="evidence" value="ECO:0007669"/>
    <property type="project" value="TreeGrafter"/>
</dbReference>
<dbReference type="InterPro" id="IPR036279">
    <property type="entry name" value="5-3_exonuclease_C_sf"/>
</dbReference>
<dbReference type="InterPro" id="IPR006085">
    <property type="entry name" value="XPG_DNA_repair_N"/>
</dbReference>
<dbReference type="HAMAP" id="MF_00614">
    <property type="entry name" value="Fen"/>
    <property type="match status" value="1"/>
</dbReference>
<dbReference type="GeneID" id="117210547"/>
<dbReference type="GO" id="GO:0005730">
    <property type="term" value="C:nucleolus"/>
    <property type="evidence" value="ECO:0007669"/>
    <property type="project" value="UniProtKB-SubCell"/>
</dbReference>
<keyword evidence="5 15" id="KW-0479">Metal-binding</keyword>
<comment type="subcellular location">
    <subcellularLocation>
        <location evidence="1 15">Mitochondrion</location>
    </subcellularLocation>
    <subcellularLocation>
        <location evidence="15">Nucleus</location>
        <location evidence="15">Nucleolus</location>
    </subcellularLocation>
    <subcellularLocation>
        <location evidence="15">Nucleus</location>
        <location evidence="15">Nucleoplasm</location>
    </subcellularLocation>
    <text evidence="15">Resides mostly in the nucleoli and relocalizes to the nucleoplasm upon DNA damage.</text>
</comment>
<dbReference type="SMART" id="SM00279">
    <property type="entry name" value="HhH2"/>
    <property type="match status" value="1"/>
</dbReference>
<dbReference type="InterPro" id="IPR008918">
    <property type="entry name" value="HhH2"/>
</dbReference>
<dbReference type="InterPro" id="IPR029060">
    <property type="entry name" value="PIN-like_dom_sf"/>
</dbReference>
<dbReference type="Pfam" id="PF00752">
    <property type="entry name" value="XPG_N"/>
    <property type="match status" value="1"/>
</dbReference>
<dbReference type="FunFam" id="1.10.150.20:FF:000009">
    <property type="entry name" value="Flap endonuclease 1"/>
    <property type="match status" value="1"/>
</dbReference>
<dbReference type="GO" id="GO:0043137">
    <property type="term" value="P:DNA replication, removal of RNA primer"/>
    <property type="evidence" value="ECO:0007669"/>
    <property type="project" value="UniProtKB-UniRule"/>
</dbReference>
<keyword evidence="13 15" id="KW-0539">Nucleus</keyword>
<accession>A0A6P8MMK6</accession>
<dbReference type="InterPro" id="IPR019974">
    <property type="entry name" value="XPG_CS"/>
</dbReference>
<dbReference type="GO" id="GO:0030145">
    <property type="term" value="F:manganese ion binding"/>
    <property type="evidence" value="ECO:0007669"/>
    <property type="project" value="TreeGrafter"/>
</dbReference>
<comment type="function">
    <text evidence="15">Structure-specific nuclease with 5'-flap endonuclease and 5'-3' exonuclease activities involved in DNA replication and repair. During DNA replication, cleaves the 5'-overhanging flap structure that is generated by displacement synthesis when DNA polymerase encounters the 5'-end of a downstream Okazaki fragment. It enters the flap from the 5'-end and then tracks to cleave the flap base, leaving a nick for ligation. Also involved in the long patch base excision repair (LP-BER) pathway, by cleaving within the apurinic/apyrimidinic (AP) site-terminated flap. Acts as a genome stabilization factor that prevents flaps from equilibrating into structures that lead to duplications and deletions. Also possesses 5'-3' exonuclease activity on nicked or gapped double-stranded DNA, and exhibits RNase H activity. Also involved in replication and repair of rDNA and in repairing mitochondrial DNA.</text>
</comment>
<dbReference type="GO" id="GO:0008409">
    <property type="term" value="F:5'-3' exonuclease activity"/>
    <property type="evidence" value="ECO:0007669"/>
    <property type="project" value="UniProtKB-UniRule"/>
</dbReference>
<feature type="domain" description="XPG N-terminal" evidence="19">
    <location>
        <begin position="1"/>
        <end position="107"/>
    </location>
</feature>
<dbReference type="AlphaFoldDB" id="A0A6P8MMK6"/>
<evidence type="ECO:0000256" key="12">
    <source>
        <dbReference type="ARBA" id="ARBA00023204"/>
    </source>
</evidence>
<evidence type="ECO:0000256" key="14">
    <source>
        <dbReference type="ARBA" id="ARBA00034726"/>
    </source>
</evidence>
<evidence type="ECO:0000256" key="8">
    <source>
        <dbReference type="ARBA" id="ARBA00022801"/>
    </source>
</evidence>
<evidence type="ECO:0000259" key="19">
    <source>
        <dbReference type="SMART" id="SM00485"/>
    </source>
</evidence>
<comment type="cofactor">
    <cofactor evidence="15">
        <name>Mg(2+)</name>
        <dbReference type="ChEBI" id="CHEBI:18420"/>
    </cofactor>
    <text evidence="15">Binds 2 magnesium ions per subunit. They probably participate in the reaction catalyzed by the enzyme. May bind an additional third magnesium ion after substrate binding.</text>
</comment>
<evidence type="ECO:0000256" key="7">
    <source>
        <dbReference type="ARBA" id="ARBA00022763"/>
    </source>
</evidence>
<dbReference type="CTD" id="2237"/>
<keyword evidence="8 15" id="KW-0378">Hydrolase</keyword>
<protein>
    <recommendedName>
        <fullName evidence="15">Flap endonuclease 1</fullName>
        <shortName evidence="15">FEN-1</shortName>
        <ecNumber evidence="15">3.1.-.-</ecNumber>
    </recommendedName>
    <alternativeName>
        <fullName evidence="15">Flap structure-specific endonuclease 1</fullName>
    </alternativeName>
</protein>
<evidence type="ECO:0000256" key="3">
    <source>
        <dbReference type="ARBA" id="ARBA00022705"/>
    </source>
</evidence>
<keyword evidence="2 15" id="KW-0597">Phosphoprotein</keyword>
<dbReference type="InterPro" id="IPR006084">
    <property type="entry name" value="XPG/Rad2"/>
</dbReference>
<feature type="compositionally biased region" description="Basic residues" evidence="17">
    <location>
        <begin position="363"/>
        <end position="381"/>
    </location>
</feature>
<keyword evidence="9 15" id="KW-0269">Exonuclease</keyword>
<evidence type="ECO:0000256" key="2">
    <source>
        <dbReference type="ARBA" id="ARBA00022553"/>
    </source>
</evidence>
<keyword evidence="6 15" id="KW-0255">Endonuclease</keyword>
<dbReference type="PROSITE" id="PS00842">
    <property type="entry name" value="XPG_2"/>
    <property type="match status" value="1"/>
</dbReference>
<dbReference type="PRINTS" id="PR00853">
    <property type="entry name" value="XPGRADSUPER"/>
</dbReference>
<dbReference type="Pfam" id="PF00867">
    <property type="entry name" value="XPG_I"/>
    <property type="match status" value="1"/>
</dbReference>
<dbReference type="SUPFAM" id="SSF47807">
    <property type="entry name" value="5' to 3' exonuclease, C-terminal subdomain"/>
    <property type="match status" value="1"/>
</dbReference>
<dbReference type="Gene3D" id="3.40.50.1010">
    <property type="entry name" value="5'-nuclease"/>
    <property type="match status" value="1"/>
</dbReference>
<dbReference type="RefSeq" id="XP_033309568.1">
    <property type="nucleotide sequence ID" value="XM_033453677.1"/>
</dbReference>
<evidence type="ECO:0000259" key="18">
    <source>
        <dbReference type="SMART" id="SM00484"/>
    </source>
</evidence>
<dbReference type="PANTHER" id="PTHR11081">
    <property type="entry name" value="FLAP ENDONUCLEASE FAMILY MEMBER"/>
    <property type="match status" value="1"/>
</dbReference>
<keyword evidence="3 15" id="KW-0235">DNA replication</keyword>
<evidence type="ECO:0000256" key="1">
    <source>
        <dbReference type="ARBA" id="ARBA00004173"/>
    </source>
</evidence>
<evidence type="ECO:0000256" key="15">
    <source>
        <dbReference type="HAMAP-Rule" id="MF_03140"/>
    </source>
</evidence>
<evidence type="ECO:0000256" key="17">
    <source>
        <dbReference type="SAM" id="MobiDB-lite"/>
    </source>
</evidence>
<dbReference type="PROSITE" id="PS00841">
    <property type="entry name" value="XPG_1"/>
    <property type="match status" value="1"/>
</dbReference>
<keyword evidence="4 15" id="KW-0540">Nuclease</keyword>
<proteinExistence type="inferred from homology"/>
<dbReference type="SMART" id="SM00484">
    <property type="entry name" value="XPGI"/>
    <property type="match status" value="1"/>
</dbReference>
<dbReference type="GO" id="GO:0017108">
    <property type="term" value="F:5'-flap endonuclease activity"/>
    <property type="evidence" value="ECO:0007669"/>
    <property type="project" value="UniProtKB-UniRule"/>
</dbReference>
<keyword evidence="7 15" id="KW-0227">DNA damage</keyword>
<evidence type="ECO:0000256" key="16">
    <source>
        <dbReference type="SAM" id="Coils"/>
    </source>
</evidence>
<dbReference type="Gene3D" id="1.10.150.20">
    <property type="entry name" value="5' to 3' exonuclease, C-terminal subdomain"/>
    <property type="match status" value="1"/>
</dbReference>
<feature type="region of interest" description="Disordered" evidence="17">
    <location>
        <begin position="342"/>
        <end position="381"/>
    </location>
</feature>
<dbReference type="GO" id="GO:0003677">
    <property type="term" value="F:DNA binding"/>
    <property type="evidence" value="ECO:0007669"/>
    <property type="project" value="UniProtKB-UniRule"/>
</dbReference>
<dbReference type="KEGG" id="bbif:117210547"/>
<evidence type="ECO:0000313" key="20">
    <source>
        <dbReference type="Proteomes" id="UP000515164"/>
    </source>
</evidence>
<evidence type="ECO:0000313" key="21">
    <source>
        <dbReference type="RefSeq" id="XP_033309568.1"/>
    </source>
</evidence>
<evidence type="ECO:0000256" key="6">
    <source>
        <dbReference type="ARBA" id="ARBA00022759"/>
    </source>
</evidence>
<name>A0A6P8MMK6_9HYME</name>
<dbReference type="CDD" id="cd09867">
    <property type="entry name" value="PIN_FEN1"/>
    <property type="match status" value="1"/>
</dbReference>
<dbReference type="GO" id="GO:0000287">
    <property type="term" value="F:magnesium ion binding"/>
    <property type="evidence" value="ECO:0007669"/>
    <property type="project" value="UniProtKB-UniRule"/>
</dbReference>
<dbReference type="GO" id="GO:0006284">
    <property type="term" value="P:base-excision repair"/>
    <property type="evidence" value="ECO:0007669"/>
    <property type="project" value="UniProtKB-UniRule"/>
</dbReference>
<keyword evidence="10 15" id="KW-0460">Magnesium</keyword>
<dbReference type="EC" id="3.1.-.-" evidence="15"/>
<keyword evidence="16" id="KW-0175">Coiled coil</keyword>
<evidence type="ECO:0000256" key="5">
    <source>
        <dbReference type="ARBA" id="ARBA00022723"/>
    </source>
</evidence>
<comment type="similarity">
    <text evidence="14 15">Belongs to the XPG/RAD2 endonuclease family. FEN1 subfamily.</text>
</comment>
<reference evidence="21" key="1">
    <citation type="submission" date="2025-08" db="UniProtKB">
        <authorList>
            <consortium name="RefSeq"/>
        </authorList>
    </citation>
    <scope>IDENTIFICATION</scope>
    <source>
        <tissue evidence="21">Muscle</tissue>
    </source>
</reference>
<dbReference type="SMART" id="SM00485">
    <property type="entry name" value="XPGN"/>
    <property type="match status" value="1"/>
</dbReference>